<dbReference type="KEGG" id="ndi:NDAI_0F01560"/>
<keyword evidence="1" id="KW-0560">Oxidoreductase</keyword>
<keyword evidence="5" id="KW-1185">Reference proteome</keyword>
<proteinExistence type="inferred from homology"/>
<feature type="domain" description="NAD-dependent epimerase/dehydratase" evidence="3">
    <location>
        <begin position="9"/>
        <end position="253"/>
    </location>
</feature>
<evidence type="ECO:0000256" key="1">
    <source>
        <dbReference type="ARBA" id="ARBA00023002"/>
    </source>
</evidence>
<organism evidence="4 5">
    <name type="scientific">Naumovozyma dairenensis (strain ATCC 10597 / BCRC 20456 / CBS 421 / NBRC 0211 / NRRL Y-12639)</name>
    <name type="common">Saccharomyces dairenensis</name>
    <dbReference type="NCBI Taxonomy" id="1071378"/>
    <lineage>
        <taxon>Eukaryota</taxon>
        <taxon>Fungi</taxon>
        <taxon>Dikarya</taxon>
        <taxon>Ascomycota</taxon>
        <taxon>Saccharomycotina</taxon>
        <taxon>Saccharomycetes</taxon>
        <taxon>Saccharomycetales</taxon>
        <taxon>Saccharomycetaceae</taxon>
        <taxon>Naumovozyma</taxon>
    </lineage>
</organism>
<evidence type="ECO:0000259" key="3">
    <source>
        <dbReference type="Pfam" id="PF01370"/>
    </source>
</evidence>
<name>G0WCG4_NAUDC</name>
<dbReference type="AlphaFoldDB" id="G0WCG4"/>
<dbReference type="OrthoDB" id="2735536at2759"/>
<comment type="similarity">
    <text evidence="2">Belongs to the NAD(P)-dependent epimerase/dehydratase family. Dihydroflavonol-4-reductase subfamily.</text>
</comment>
<dbReference type="InterPro" id="IPR036291">
    <property type="entry name" value="NAD(P)-bd_dom_sf"/>
</dbReference>
<dbReference type="InterPro" id="IPR050425">
    <property type="entry name" value="NAD(P)_dehydrat-like"/>
</dbReference>
<dbReference type="GeneID" id="11499214"/>
<accession>G0WCG4</accession>
<dbReference type="OMA" id="KNEECWA"/>
<dbReference type="HOGENOM" id="CLU_007383_9_2_1"/>
<dbReference type="PANTHER" id="PTHR10366">
    <property type="entry name" value="NAD DEPENDENT EPIMERASE/DEHYDRATASE"/>
    <property type="match status" value="1"/>
</dbReference>
<evidence type="ECO:0000313" key="4">
    <source>
        <dbReference type="EMBL" id="CCD25475.1"/>
    </source>
</evidence>
<evidence type="ECO:0000256" key="2">
    <source>
        <dbReference type="ARBA" id="ARBA00023445"/>
    </source>
</evidence>
<dbReference type="RefSeq" id="XP_003670718.1">
    <property type="nucleotide sequence ID" value="XM_003670670.1"/>
</dbReference>
<evidence type="ECO:0000313" key="5">
    <source>
        <dbReference type="Proteomes" id="UP000000689"/>
    </source>
</evidence>
<dbReference type="Pfam" id="PF01370">
    <property type="entry name" value="Epimerase"/>
    <property type="match status" value="1"/>
</dbReference>
<reference evidence="4 5" key="1">
    <citation type="journal article" date="2011" name="Proc. Natl. Acad. Sci. U.S.A.">
        <title>Evolutionary erosion of yeast sex chromosomes by mating-type switching accidents.</title>
        <authorList>
            <person name="Gordon J.L."/>
            <person name="Armisen D."/>
            <person name="Proux-Wera E."/>
            <person name="Oheigeartaigh S.S."/>
            <person name="Byrne K.P."/>
            <person name="Wolfe K.H."/>
        </authorList>
    </citation>
    <scope>NUCLEOTIDE SEQUENCE [LARGE SCALE GENOMIC DNA]</scope>
    <source>
        <strain evidence="5">ATCC 10597 / BCRC 20456 / CBS 421 / NBRC 0211 / NRRL Y-12639</strain>
    </source>
</reference>
<dbReference type="PANTHER" id="PTHR10366:SF844">
    <property type="entry name" value="NADPH-DEPENDENT METHYLGLYOXAL REDUCTASE GRE2"/>
    <property type="match status" value="1"/>
</dbReference>
<dbReference type="GO" id="GO:0016616">
    <property type="term" value="F:oxidoreductase activity, acting on the CH-OH group of donors, NAD or NADP as acceptor"/>
    <property type="evidence" value="ECO:0007669"/>
    <property type="project" value="TreeGrafter"/>
</dbReference>
<dbReference type="STRING" id="1071378.G0WCG4"/>
<dbReference type="InterPro" id="IPR001509">
    <property type="entry name" value="Epimerase_deHydtase"/>
</dbReference>
<dbReference type="eggNOG" id="KOG1502">
    <property type="taxonomic scope" value="Eukaryota"/>
</dbReference>
<dbReference type="Proteomes" id="UP000000689">
    <property type="component" value="Chromosome 6"/>
</dbReference>
<dbReference type="EMBL" id="HE580272">
    <property type="protein sequence ID" value="CCD25475.1"/>
    <property type="molecule type" value="Genomic_DNA"/>
</dbReference>
<dbReference type="Gene3D" id="3.40.50.720">
    <property type="entry name" value="NAD(P)-binding Rossmann-like Domain"/>
    <property type="match status" value="1"/>
</dbReference>
<dbReference type="CDD" id="cd05227">
    <property type="entry name" value="AR_SDR_e"/>
    <property type="match status" value="1"/>
</dbReference>
<gene>
    <name evidence="4" type="primary">NDAI0F01560</name>
    <name evidence="4" type="ordered locus">NDAI_0F01560</name>
</gene>
<dbReference type="SUPFAM" id="SSF51735">
    <property type="entry name" value="NAD(P)-binding Rossmann-fold domains"/>
    <property type="match status" value="1"/>
</dbReference>
<protein>
    <recommendedName>
        <fullName evidence="3">NAD-dependent epimerase/dehydratase domain-containing protein</fullName>
    </recommendedName>
</protein>
<dbReference type="FunFam" id="3.40.50.720:FF:000191">
    <property type="entry name" value="Methylglyoxal reductase (NADPH-dependent)"/>
    <property type="match status" value="1"/>
</dbReference>
<sequence>MTPKERGTVFVSGATGFIALHIINNLLQQGYKVIGSARSQEKVDHLLELFNNNPSLSLEIVPNIDNPEAFDDVFKKYGNEIKVVLHAASPIPRPSTDYEKEYLIPAVEGVKSILNAVKKYAANSVERVILTSSAAAAQNSTDVVSEESWNDATWKGCQTDSWNAYAGSKTFAERAAWEFMEENKNVIKFTLTTVNPVYTLGPQAFSDKKFASTSAYIEQIISSTEDNITPKIAFWFVDVRDVAKAHILAFQNDNLVGKRLLLAADTFSYQDVLNIANEDFKELNGKIPIGEPEKADALTKENKGLLDNHKTKELLGFEFIGLRQCVDDSIKQILEVKH</sequence>